<dbReference type="EMBL" id="FR687359">
    <property type="protein sequence ID" value="CBW75386.1"/>
    <property type="molecule type" value="Genomic_DNA"/>
</dbReference>
<evidence type="ECO:0000313" key="2">
    <source>
        <dbReference type="EMBL" id="CBW75386.1"/>
    </source>
</evidence>
<sequence length="45" mass="4361">MPYCAASVTVGAVDTPVAARARVAGGDGGPDPHGGLPHQQPGGHQ</sequence>
<dbReference type="HOGENOM" id="CLU_3197191_0_0_4"/>
<feature type="region of interest" description="Disordered" evidence="1">
    <location>
        <begin position="22"/>
        <end position="45"/>
    </location>
</feature>
<protein>
    <submittedName>
        <fullName evidence="2">Uncharacterized protein</fullName>
    </submittedName>
</protein>
<feature type="compositionally biased region" description="Low complexity" evidence="1">
    <location>
        <begin position="33"/>
        <end position="45"/>
    </location>
</feature>
<dbReference type="Proteomes" id="UP000007437">
    <property type="component" value="Chromosome"/>
</dbReference>
<accession>E5AS04</accession>
<dbReference type="STRING" id="882378.RBRH_04139"/>
<gene>
    <name evidence="2" type="ordered locus">RBRH_04139</name>
</gene>
<evidence type="ECO:0000313" key="3">
    <source>
        <dbReference type="Proteomes" id="UP000007437"/>
    </source>
</evidence>
<organism evidence="2 3">
    <name type="scientific">Mycetohabitans rhizoxinica (strain DSM 19002 / CIP 109453 / HKI 454)</name>
    <name type="common">Paraburkholderia rhizoxinica</name>
    <dbReference type="NCBI Taxonomy" id="882378"/>
    <lineage>
        <taxon>Bacteria</taxon>
        <taxon>Pseudomonadati</taxon>
        <taxon>Pseudomonadota</taxon>
        <taxon>Betaproteobacteria</taxon>
        <taxon>Burkholderiales</taxon>
        <taxon>Burkholderiaceae</taxon>
        <taxon>Mycetohabitans</taxon>
    </lineage>
</organism>
<proteinExistence type="predicted"/>
<name>E5AS04_MYCRK</name>
<dbReference type="KEGG" id="brh:RBRH_04139"/>
<dbReference type="AlphaFoldDB" id="E5AS04"/>
<evidence type="ECO:0000256" key="1">
    <source>
        <dbReference type="SAM" id="MobiDB-lite"/>
    </source>
</evidence>
<reference evidence="2 3" key="1">
    <citation type="journal article" date="2011" name="J. Bacteriol.">
        <title>Complete genome sequence of Burkholderia rhizoxinica, an endosymbiont of Rhizopus microsporus.</title>
        <authorList>
            <person name="Lackner G."/>
            <person name="Moebius N."/>
            <person name="Partida-Martinez L."/>
            <person name="Hertweck C."/>
        </authorList>
    </citation>
    <scope>NUCLEOTIDE SEQUENCE [LARGE SCALE GENOMIC DNA]</scope>
    <source>
        <strain evidence="3">DSM 19002 / CIP 109453 / HKI 454</strain>
    </source>
</reference>